<reference evidence="6 7" key="1">
    <citation type="journal article" date="2014" name="BMC Genomics">
        <title>Comparison of environmental and isolate Sulfobacillus genomes reveals diverse carbon, sulfur, nitrogen, and hydrogen metabolisms.</title>
        <authorList>
            <person name="Justice N.B."/>
            <person name="Norman A."/>
            <person name="Brown C.T."/>
            <person name="Singh A."/>
            <person name="Thomas B.C."/>
            <person name="Banfield J.F."/>
        </authorList>
    </citation>
    <scope>NUCLEOTIDE SEQUENCE [LARGE SCALE GENOMIC DNA]</scope>
    <source>
        <strain evidence="6">AMDSBA4</strain>
    </source>
</reference>
<name>A0A2T2XAU5_9FIRM</name>
<sequence length="266" mass="30290">MYQVWVEQAADLGWVPGPEVFWMSHFDQWLPLHIYLLIVRGEGKTVLVNCGPPLDYLETMNAVWREELGERSHMTVAPDQQIDAILARHGVTPDMVDMVIVTPLQAYAIGNIDKFPRATIAISRTGWEDLMAPPVYDPRRHMAIPDRLLRYILFDAWTERRVHLLDDEESLLPGLRTAWVGTHHRSSLAVFIDTPGGVVGFSDTIFYYANVERNHPLGIQESMAECRMAYDRLRREADILVSPYDPATGIRFPQGHRIGGSSEIIK</sequence>
<proteinExistence type="inferred from homology"/>
<dbReference type="Proteomes" id="UP000242972">
    <property type="component" value="Unassembled WGS sequence"/>
</dbReference>
<evidence type="ECO:0008006" key="8">
    <source>
        <dbReference type="Google" id="ProtNLM"/>
    </source>
</evidence>
<comment type="cofactor">
    <cofactor evidence="1">
        <name>Zn(2+)</name>
        <dbReference type="ChEBI" id="CHEBI:29105"/>
    </cofactor>
</comment>
<evidence type="ECO:0000313" key="7">
    <source>
        <dbReference type="Proteomes" id="UP000242972"/>
    </source>
</evidence>
<keyword evidence="5" id="KW-0862">Zinc</keyword>
<dbReference type="AlphaFoldDB" id="A0A2T2XAU5"/>
<protein>
    <recommendedName>
        <fullName evidence="8">MBL fold metallo-hydrolase</fullName>
    </recommendedName>
</protein>
<evidence type="ECO:0000256" key="5">
    <source>
        <dbReference type="ARBA" id="ARBA00022833"/>
    </source>
</evidence>
<accession>A0A2T2XAU5</accession>
<keyword evidence="3" id="KW-0479">Metal-binding</keyword>
<evidence type="ECO:0000256" key="3">
    <source>
        <dbReference type="ARBA" id="ARBA00022723"/>
    </source>
</evidence>
<dbReference type="PANTHER" id="PTHR42978:SF2">
    <property type="entry name" value="102 KBASES UNSTABLE REGION: FROM 1 TO 119443"/>
    <property type="match status" value="1"/>
</dbReference>
<dbReference type="EMBL" id="PXYW01000060">
    <property type="protein sequence ID" value="PSR31615.1"/>
    <property type="molecule type" value="Genomic_DNA"/>
</dbReference>
<dbReference type="Gene3D" id="3.60.15.10">
    <property type="entry name" value="Ribonuclease Z/Hydroxyacylglutathione hydrolase-like"/>
    <property type="match status" value="1"/>
</dbReference>
<gene>
    <name evidence="6" type="ORF">C7B46_16580</name>
</gene>
<evidence type="ECO:0000256" key="4">
    <source>
        <dbReference type="ARBA" id="ARBA00022801"/>
    </source>
</evidence>
<evidence type="ECO:0000256" key="2">
    <source>
        <dbReference type="ARBA" id="ARBA00007749"/>
    </source>
</evidence>
<dbReference type="SUPFAM" id="SSF56281">
    <property type="entry name" value="Metallo-hydrolase/oxidoreductase"/>
    <property type="match status" value="1"/>
</dbReference>
<dbReference type="GO" id="GO:0016787">
    <property type="term" value="F:hydrolase activity"/>
    <property type="evidence" value="ECO:0007669"/>
    <property type="project" value="UniProtKB-KW"/>
</dbReference>
<organism evidence="6 7">
    <name type="scientific">Sulfobacillus benefaciens</name>
    <dbReference type="NCBI Taxonomy" id="453960"/>
    <lineage>
        <taxon>Bacteria</taxon>
        <taxon>Bacillati</taxon>
        <taxon>Bacillota</taxon>
        <taxon>Clostridia</taxon>
        <taxon>Eubacteriales</taxon>
        <taxon>Clostridiales Family XVII. Incertae Sedis</taxon>
        <taxon>Sulfobacillus</taxon>
    </lineage>
</organism>
<keyword evidence="4" id="KW-0378">Hydrolase</keyword>
<dbReference type="PANTHER" id="PTHR42978">
    <property type="entry name" value="QUORUM-QUENCHING LACTONASE YTNP-RELATED-RELATED"/>
    <property type="match status" value="1"/>
</dbReference>
<comment type="similarity">
    <text evidence="2">Belongs to the metallo-beta-lactamase superfamily.</text>
</comment>
<comment type="caution">
    <text evidence="6">The sequence shown here is derived from an EMBL/GenBank/DDBJ whole genome shotgun (WGS) entry which is preliminary data.</text>
</comment>
<evidence type="ECO:0000313" key="6">
    <source>
        <dbReference type="EMBL" id="PSR31615.1"/>
    </source>
</evidence>
<dbReference type="InterPro" id="IPR036866">
    <property type="entry name" value="RibonucZ/Hydroxyglut_hydro"/>
</dbReference>
<evidence type="ECO:0000256" key="1">
    <source>
        <dbReference type="ARBA" id="ARBA00001947"/>
    </source>
</evidence>
<dbReference type="InterPro" id="IPR051013">
    <property type="entry name" value="MBL_superfamily_lactonases"/>
</dbReference>
<dbReference type="GO" id="GO:0046872">
    <property type="term" value="F:metal ion binding"/>
    <property type="evidence" value="ECO:0007669"/>
    <property type="project" value="UniProtKB-KW"/>
</dbReference>